<dbReference type="SUPFAM" id="SSF51735">
    <property type="entry name" value="NAD(P)-binding Rossmann-fold domains"/>
    <property type="match status" value="1"/>
</dbReference>
<dbReference type="PANTHER" id="PTHR43000">
    <property type="entry name" value="DTDP-D-GLUCOSE 4,6-DEHYDRATASE-RELATED"/>
    <property type="match status" value="1"/>
</dbReference>
<dbReference type="Pfam" id="PF16363">
    <property type="entry name" value="GDP_Man_Dehyd"/>
    <property type="match status" value="1"/>
</dbReference>
<dbReference type="STRING" id="34027.SAMN05421829_10638"/>
<proteinExistence type="predicted"/>
<organism evidence="2 3">
    <name type="scientific">Aromatoleum tolulyticum</name>
    <dbReference type="NCBI Taxonomy" id="34027"/>
    <lineage>
        <taxon>Bacteria</taxon>
        <taxon>Pseudomonadati</taxon>
        <taxon>Pseudomonadota</taxon>
        <taxon>Betaproteobacteria</taxon>
        <taxon>Rhodocyclales</taxon>
        <taxon>Rhodocyclaceae</taxon>
        <taxon>Aromatoleum</taxon>
    </lineage>
</organism>
<gene>
    <name evidence="2" type="ORF">SAMN05421829_10638</name>
</gene>
<dbReference type="InterPro" id="IPR036291">
    <property type="entry name" value="NAD(P)-bd_dom_sf"/>
</dbReference>
<evidence type="ECO:0000313" key="2">
    <source>
        <dbReference type="EMBL" id="SIQ68931.1"/>
    </source>
</evidence>
<dbReference type="Gene3D" id="3.40.50.720">
    <property type="entry name" value="NAD(P)-binding Rossmann-like Domain"/>
    <property type="match status" value="1"/>
</dbReference>
<dbReference type="InterPro" id="IPR016040">
    <property type="entry name" value="NAD(P)-bd_dom"/>
</dbReference>
<dbReference type="AlphaFoldDB" id="A0A1N6UTS6"/>
<accession>A0A1N6UTS6</accession>
<dbReference type="Gene3D" id="3.90.25.10">
    <property type="entry name" value="UDP-galactose 4-epimerase, domain 1"/>
    <property type="match status" value="1"/>
</dbReference>
<keyword evidence="3" id="KW-1185">Reference proteome</keyword>
<feature type="domain" description="NAD(P)-binding" evidence="1">
    <location>
        <begin position="2"/>
        <end position="300"/>
    </location>
</feature>
<protein>
    <submittedName>
        <fullName evidence="2">GDP-4-dehydro-6-deoxy-D-mannose reductase</fullName>
    </submittedName>
</protein>
<sequence>MVGTHLTDYLLREGISPLGLYYNSTISLAEIDRRATLEECDVRDALRIYRLMDGFRPDVIYHLAAQSYPAVSWRRPADTLDINIIGTVNVCESVRLIQRVSPSYNPAIVVACSSAEYGASLTPENTPITEDAPLLPLSPYGVSKVGQDLIAYQYHHSDELRTVRARIFNTTGPRKVGDAASDFTYRAAEIEVGLADCLRVGNLSTRRAITDVRDLVKALVLLAEHGDPGEVYNISGQHVYSMQEVVDLVCRLASVGIRIESDTSLFRPTDEPVIWGDSARLTQHTGWVQQIPLEQTIADMLDYWRGKLAGAKR</sequence>
<dbReference type="EMBL" id="FTMD01000006">
    <property type="protein sequence ID" value="SIQ68931.1"/>
    <property type="molecule type" value="Genomic_DNA"/>
</dbReference>
<dbReference type="Proteomes" id="UP000186819">
    <property type="component" value="Unassembled WGS sequence"/>
</dbReference>
<reference evidence="3" key="1">
    <citation type="submission" date="2017-01" db="EMBL/GenBank/DDBJ databases">
        <authorList>
            <person name="Varghese N."/>
            <person name="Submissions S."/>
        </authorList>
    </citation>
    <scope>NUCLEOTIDE SEQUENCE [LARGE SCALE GENOMIC DNA]</scope>
    <source>
        <strain evidence="3">ATCC 51758</strain>
    </source>
</reference>
<name>A0A1N6UTS6_9RHOO</name>
<evidence type="ECO:0000313" key="3">
    <source>
        <dbReference type="Proteomes" id="UP000186819"/>
    </source>
</evidence>
<evidence type="ECO:0000259" key="1">
    <source>
        <dbReference type="Pfam" id="PF16363"/>
    </source>
</evidence>